<evidence type="ECO:0000313" key="12">
    <source>
        <dbReference type="Proteomes" id="UP001187066"/>
    </source>
</evidence>
<evidence type="ECO:0000256" key="2">
    <source>
        <dbReference type="ARBA" id="ARBA00006304"/>
    </source>
</evidence>
<dbReference type="Gene3D" id="3.30.1370.120">
    <property type="match status" value="1"/>
</dbReference>
<protein>
    <submittedName>
        <fullName evidence="11">DNA uptake porin HofQ</fullName>
    </submittedName>
</protein>
<dbReference type="InterPro" id="IPR005644">
    <property type="entry name" value="NolW-like"/>
</dbReference>
<evidence type="ECO:0000259" key="9">
    <source>
        <dbReference type="Pfam" id="PF00263"/>
    </source>
</evidence>
<dbReference type="InterPro" id="IPR038591">
    <property type="entry name" value="NolW-like_sf"/>
</dbReference>
<dbReference type="NCBIfam" id="NF007851">
    <property type="entry name" value="PRK10560.1"/>
    <property type="match status" value="1"/>
</dbReference>
<dbReference type="Pfam" id="PF03958">
    <property type="entry name" value="Secretin_N"/>
    <property type="match status" value="1"/>
</dbReference>
<keyword evidence="4 8" id="KW-0732">Signal</keyword>
<name>A0ABU4DZP9_9ENTR</name>
<comment type="similarity">
    <text evidence="2">Belongs to the bacterial secretin family. PilQ subfamily.</text>
</comment>
<evidence type="ECO:0000256" key="1">
    <source>
        <dbReference type="ARBA" id="ARBA00004442"/>
    </source>
</evidence>
<evidence type="ECO:0000256" key="7">
    <source>
        <dbReference type="RuleBase" id="RU004004"/>
    </source>
</evidence>
<dbReference type="PRINTS" id="PR00811">
    <property type="entry name" value="BCTERIALGSPD"/>
</dbReference>
<dbReference type="InterPro" id="IPR004846">
    <property type="entry name" value="T2SS/T3SS_dom"/>
</dbReference>
<reference evidence="11 12" key="1">
    <citation type="submission" date="2023-10" db="EMBL/GenBank/DDBJ databases">
        <authorList>
            <person name="Dale J."/>
        </authorList>
    </citation>
    <scope>NUCLEOTIDE SEQUENCE [LARGE SCALE GENOMIC DNA]</scope>
    <source>
        <strain evidence="11 12">2023EL-00970</strain>
    </source>
</reference>
<dbReference type="InterPro" id="IPR013355">
    <property type="entry name" value="Pilus_4_PilQ"/>
</dbReference>
<dbReference type="Gene3D" id="3.30.1370.130">
    <property type="match status" value="1"/>
</dbReference>
<dbReference type="PANTHER" id="PTHR30604">
    <property type="entry name" value="PROTEIN TRANSPORT PROTEIN HOFQ"/>
    <property type="match status" value="1"/>
</dbReference>
<dbReference type="InterPro" id="IPR004845">
    <property type="entry name" value="T2SS_GspD_CS"/>
</dbReference>
<keyword evidence="5" id="KW-0472">Membrane</keyword>
<feature type="domain" description="NolW-like" evidence="10">
    <location>
        <begin position="118"/>
        <end position="183"/>
    </location>
</feature>
<evidence type="ECO:0000256" key="3">
    <source>
        <dbReference type="ARBA" id="ARBA00022448"/>
    </source>
</evidence>
<dbReference type="InterPro" id="IPR001775">
    <property type="entry name" value="GspD/PilQ"/>
</dbReference>
<sequence>MCRLAGLMLLPLGAIAAKPASNISLVVDDVPIRQVLQALAETEKQNVIVAPEVAGDVTLHLVNVPWQMAFQTVVEIGQLHWRKEGNILRVYPAEWQQRQQQEEEQARLKRLSNQPLSTRTVSLRYADATELAAAMTALGDKLLGPKGSVMADKRTNRLLIDDNRAALKKIESWIASMDIPVGQVELSAHIVTINQTSLRELGVKWSTAEGEGKERLYRPNAISADLSVPEASTRLSFNVGRINGNMLDLELSALEQKHKLEIIASPRLLASHQQPASIKQGSEIPYQVSSGESGATSIEFKEAVLGMEVTPTIQPFGRIRMKLRISQNMPGQVLKQSDGEVMAIDKQEIETQVEIKDGETIALGGIFQQKRKGGKDSVPFLGDIPLLGGLFSYDGKDDERRELVVFITPRLIAPKT</sequence>
<gene>
    <name evidence="11" type="primary">hofQ</name>
    <name evidence="11" type="ORF">R4P48_06510</name>
</gene>
<comment type="subcellular location">
    <subcellularLocation>
        <location evidence="1 7">Cell outer membrane</location>
    </subcellularLocation>
</comment>
<evidence type="ECO:0000256" key="6">
    <source>
        <dbReference type="ARBA" id="ARBA00023237"/>
    </source>
</evidence>
<proteinExistence type="inferred from homology"/>
<comment type="caution">
    <text evidence="11">The sequence shown here is derived from an EMBL/GenBank/DDBJ whole genome shotgun (WGS) entry which is preliminary data.</text>
</comment>
<feature type="signal peptide" evidence="8">
    <location>
        <begin position="1"/>
        <end position="16"/>
    </location>
</feature>
<organism evidence="11 12">
    <name type="scientific">Atlantibacter subterraneus</name>
    <dbReference type="NCBI Taxonomy" id="255519"/>
    <lineage>
        <taxon>Bacteria</taxon>
        <taxon>Pseudomonadati</taxon>
        <taxon>Pseudomonadota</taxon>
        <taxon>Gammaproteobacteria</taxon>
        <taxon>Enterobacterales</taxon>
        <taxon>Enterobacteriaceae</taxon>
        <taxon>Atlantibacter</taxon>
    </lineage>
</organism>
<evidence type="ECO:0000256" key="8">
    <source>
        <dbReference type="SAM" id="SignalP"/>
    </source>
</evidence>
<keyword evidence="3 7" id="KW-0813">Transport</keyword>
<dbReference type="NCBIfam" id="TIGR02515">
    <property type="entry name" value="IV_pilus_PilQ"/>
    <property type="match status" value="1"/>
</dbReference>
<keyword evidence="6" id="KW-0998">Cell outer membrane</keyword>
<keyword evidence="12" id="KW-1185">Reference proteome</keyword>
<accession>A0ABU4DZP9</accession>
<dbReference type="EMBL" id="JAWLOF010000003">
    <property type="protein sequence ID" value="MDV7022334.1"/>
    <property type="molecule type" value="Genomic_DNA"/>
</dbReference>
<dbReference type="Pfam" id="PF00263">
    <property type="entry name" value="Secretin"/>
    <property type="match status" value="1"/>
</dbReference>
<evidence type="ECO:0000256" key="4">
    <source>
        <dbReference type="ARBA" id="ARBA00022729"/>
    </source>
</evidence>
<evidence type="ECO:0000259" key="10">
    <source>
        <dbReference type="Pfam" id="PF03958"/>
    </source>
</evidence>
<dbReference type="Proteomes" id="UP001187066">
    <property type="component" value="Unassembled WGS sequence"/>
</dbReference>
<feature type="domain" description="Type II/III secretion system secretin-like" evidence="9">
    <location>
        <begin position="253"/>
        <end position="412"/>
    </location>
</feature>
<dbReference type="PROSITE" id="PS00875">
    <property type="entry name" value="T2SP_D"/>
    <property type="match status" value="1"/>
</dbReference>
<dbReference type="PANTHER" id="PTHR30604:SF1">
    <property type="entry name" value="DNA UTILIZATION PROTEIN HOFQ"/>
    <property type="match status" value="1"/>
</dbReference>
<evidence type="ECO:0000256" key="5">
    <source>
        <dbReference type="ARBA" id="ARBA00023136"/>
    </source>
</evidence>
<evidence type="ECO:0000313" key="11">
    <source>
        <dbReference type="EMBL" id="MDV7022334.1"/>
    </source>
</evidence>
<feature type="chain" id="PRO_5045568002" evidence="8">
    <location>
        <begin position="17"/>
        <end position="416"/>
    </location>
</feature>
<dbReference type="InterPro" id="IPR051808">
    <property type="entry name" value="Type_IV_pilus_biogenesis"/>
</dbReference>